<feature type="region of interest" description="Disordered" evidence="3">
    <location>
        <begin position="1121"/>
        <end position="1149"/>
    </location>
</feature>
<feature type="region of interest" description="Disordered" evidence="3">
    <location>
        <begin position="592"/>
        <end position="615"/>
    </location>
</feature>
<evidence type="ECO:0000256" key="2">
    <source>
        <dbReference type="ARBA" id="ARBA00038350"/>
    </source>
</evidence>
<feature type="compositionally biased region" description="Polar residues" evidence="3">
    <location>
        <begin position="485"/>
        <end position="498"/>
    </location>
</feature>
<dbReference type="OrthoDB" id="1532798at2759"/>
<dbReference type="PANTHER" id="PTHR14359:SF6">
    <property type="entry name" value="PHOSPHOPANTOTHENOYLCYSTEINE DECARBOXYLASE"/>
    <property type="match status" value="1"/>
</dbReference>
<dbReference type="GO" id="GO:0004633">
    <property type="term" value="F:phosphopantothenoylcysteine decarboxylase activity"/>
    <property type="evidence" value="ECO:0007669"/>
    <property type="project" value="TreeGrafter"/>
</dbReference>
<dbReference type="EMBL" id="SRRM01000012">
    <property type="protein sequence ID" value="TKY87725.1"/>
    <property type="molecule type" value="Genomic_DNA"/>
</dbReference>
<feature type="compositionally biased region" description="Low complexity" evidence="3">
    <location>
        <begin position="592"/>
        <end position="602"/>
    </location>
</feature>
<accession>A0A4U7KT09</accession>
<dbReference type="SMART" id="SM00167">
    <property type="entry name" value="VPS9"/>
    <property type="match status" value="1"/>
</dbReference>
<proteinExistence type="inferred from homology"/>
<keyword evidence="6" id="KW-1185">Reference proteome</keyword>
<dbReference type="PANTHER" id="PTHR14359">
    <property type="entry name" value="HOMO-OLIGOMERIC FLAVIN CONTAINING CYS DECARBOXYLASE FAMILY"/>
    <property type="match status" value="1"/>
</dbReference>
<dbReference type="Gene3D" id="1.20.1050.80">
    <property type="entry name" value="VPS9 domain"/>
    <property type="match status" value="1"/>
</dbReference>
<dbReference type="GO" id="GO:0015937">
    <property type="term" value="P:coenzyme A biosynthetic process"/>
    <property type="evidence" value="ECO:0007669"/>
    <property type="project" value="UniProtKB-KW"/>
</dbReference>
<evidence type="ECO:0000259" key="4">
    <source>
        <dbReference type="PROSITE" id="PS51205"/>
    </source>
</evidence>
<gene>
    <name evidence="5" type="ORF">EX895_003306</name>
</gene>
<organism evidence="5 6">
    <name type="scientific">Sporisorium graminicola</name>
    <dbReference type="NCBI Taxonomy" id="280036"/>
    <lineage>
        <taxon>Eukaryota</taxon>
        <taxon>Fungi</taxon>
        <taxon>Dikarya</taxon>
        <taxon>Basidiomycota</taxon>
        <taxon>Ustilaginomycotina</taxon>
        <taxon>Ustilaginomycetes</taxon>
        <taxon>Ustilaginales</taxon>
        <taxon>Ustilaginaceae</taxon>
        <taxon>Sporisorium</taxon>
    </lineage>
</organism>
<keyword evidence="1" id="KW-0173">Coenzyme A biosynthesis</keyword>
<dbReference type="Proteomes" id="UP000306050">
    <property type="component" value="Chromosome SGRAM_20"/>
</dbReference>
<evidence type="ECO:0000313" key="5">
    <source>
        <dbReference type="EMBL" id="TKY87725.1"/>
    </source>
</evidence>
<feature type="compositionally biased region" description="Basic and acidic residues" evidence="3">
    <location>
        <begin position="1052"/>
        <end position="1064"/>
    </location>
</feature>
<comment type="similarity">
    <text evidence="2">Belongs to the HFCD (homooligomeric flavin containing Cys decarboxylase) superfamily.</text>
</comment>
<feature type="compositionally biased region" description="Low complexity" evidence="3">
    <location>
        <begin position="170"/>
        <end position="183"/>
    </location>
</feature>
<dbReference type="SUPFAM" id="SSF52507">
    <property type="entry name" value="Homo-oligomeric flavin-containing Cys decarboxylases, HFCD"/>
    <property type="match status" value="1"/>
</dbReference>
<evidence type="ECO:0000256" key="1">
    <source>
        <dbReference type="ARBA" id="ARBA00022993"/>
    </source>
</evidence>
<feature type="region of interest" description="Disordered" evidence="3">
    <location>
        <begin position="980"/>
        <end position="1076"/>
    </location>
</feature>
<feature type="compositionally biased region" description="Low complexity" evidence="3">
    <location>
        <begin position="69"/>
        <end position="95"/>
    </location>
</feature>
<feature type="region of interest" description="Disordered" evidence="3">
    <location>
        <begin position="398"/>
        <end position="526"/>
    </location>
</feature>
<evidence type="ECO:0000313" key="6">
    <source>
        <dbReference type="Proteomes" id="UP000306050"/>
    </source>
</evidence>
<feature type="compositionally biased region" description="Polar residues" evidence="3">
    <location>
        <begin position="119"/>
        <end position="142"/>
    </location>
</feature>
<feature type="compositionally biased region" description="Low complexity" evidence="3">
    <location>
        <begin position="427"/>
        <end position="440"/>
    </location>
</feature>
<sequence length="1458" mass="154044">MQRSPIDSLDPDVNSSRAGERPSQMTSSTTSSSDSTSPRFPITRLEATDRAEWLSKTVGRNSDVRPSSEQRSQPAESPSSSTPSTPTTATPSSRTYHSLNYAPRQRNSMLRPSAASVFQAHSSQFSQGQPQASTNGATSLSGRISPAQPSPNMLSPNTRIASHSSPLTATSYVTTSPSYPTISLPDAPPPRNSSQTSATGASEADTARAAMARIQLQQMQDEARRLGLTEKSAGWLILEALQAATEGEWAAVAELLANGDATLLLPRDPPSVFTSASQLSASFAYDHTIFNASSTSAIRPTPSVVPESLPILTLSGLRGSLSRASPHGKGSDSESFELTLQTFVVKTSQSSISNLKDAGSRQETLETLAPLPNVTTPDDPKCRYPTFSLWASNAQFPLPPPLNARTTSTGHQVTGRNRSRSNSKLNAAGSRASASFASIFGGSGRERRRHATTESAGSEMLDAQRLSANAVHLDSASSRAARPPQTETDGSAQDSSSLGAEVPDDANEESNEDSASAQDSSKVSASFADSSRRTVSVWVVDHLVRRSAVMRTIRKTLDTRIKKRLATANITESISEVVASFSATYLPPVPSLSDVSSSRSGVDMNRSRASSPVNIANPPYLADPDDMSDNFQDFFNSIRDQLYKLESTDERQSQQKDNTAEANSALPASASLEARRDQHDLIERQLEMVESVLCEEVYDRIFCPATSRDRYHDDALASRIAALNVLGLSLRHLGLDVPSERLPGGNKEVEQSNALFDGLDRIVQQCGAELQRLESASCRSPHAKLAVLVRAHKIAVEGTAELPNIKMRDDDADADDQERETAPTATKKTADSTSADLILPILIYSIVSSNPSRLASNLLYIERFRAESLVQGETSYCLVNVQAAVAFLENVDVKDLGLDSSQIGAHLRVTGADGEHVSRASRQSAYDKVAATATLAMPARIRGRLTQEIGDLAGASNKVITGVMGSSISAFSRMMGASANGPGAGGVGDPSTAESTGRKRTKSTASINIAVPRGGAGAVNVHASPAGATARPLRSRTSSSGTPSSVTPTDYSRWEEPGKEKDMSETPTSGVADKPSIGDRLAMLGRLGASALSSSPSSSLGLGLPSAMTTDVAASSAVSVSAQSSIASPRTVSRELPGPPPPSKAASAGRTTSYLAAQLGRITTAARSASSTSLAASAIEDLPSAAATASKPLPASLQSPFAPLSRPPTAERPLHVVVASTGSVASVKIPLIVEELLSYSNVRVQVIATDASLHFYDKSIIKGLNETHPDAGSVVDGGEYTVASLAAENLAASRSPTAPPASLPRAHLWVNADEWTSFTRIGDPILHIELRRWADIVLVAPASANTLAKLNAGLCDDLLTSFLRALSPTTPTVLFPAMNTLMYMHPLTEVHLKTCMEVLGYEVRGPVEKTLACGDTGRGAMCEWTDVVGLAVDRFGLVREAEAEAGEGKRKEESKDGV</sequence>
<feature type="compositionally biased region" description="Polar residues" evidence="3">
    <location>
        <begin position="150"/>
        <end position="169"/>
    </location>
</feature>
<dbReference type="KEGG" id="sgra:EX895_003306"/>
<reference evidence="5 6" key="1">
    <citation type="submission" date="2019-05" db="EMBL/GenBank/DDBJ databases">
        <title>Sporisorium graminicola CBS 10092 draft sequencing and annotation.</title>
        <authorList>
            <person name="Solano-Gonzalez S."/>
            <person name="Caddick M.X."/>
            <person name="Darby A."/>
        </authorList>
    </citation>
    <scope>NUCLEOTIDE SEQUENCE [LARGE SCALE GENOMIC DNA]</scope>
    <source>
        <strain evidence="5 6">CBS 10092</strain>
    </source>
</reference>
<feature type="compositionally biased region" description="Low complexity" evidence="3">
    <location>
        <begin position="1031"/>
        <end position="1049"/>
    </location>
</feature>
<evidence type="ECO:0000256" key="3">
    <source>
        <dbReference type="SAM" id="MobiDB-lite"/>
    </source>
</evidence>
<dbReference type="Pfam" id="PF02204">
    <property type="entry name" value="VPS9"/>
    <property type="match status" value="1"/>
</dbReference>
<dbReference type="Pfam" id="PF02441">
    <property type="entry name" value="Flavoprotein"/>
    <property type="match status" value="1"/>
</dbReference>
<feature type="region of interest" description="Disordered" evidence="3">
    <location>
        <begin position="805"/>
        <end position="830"/>
    </location>
</feature>
<dbReference type="GeneID" id="40726201"/>
<feature type="compositionally biased region" description="Low complexity" evidence="3">
    <location>
        <begin position="26"/>
        <end position="37"/>
    </location>
</feature>
<feature type="compositionally biased region" description="Acidic residues" evidence="3">
    <location>
        <begin position="502"/>
        <end position="512"/>
    </location>
</feature>
<feature type="compositionally biased region" description="Polar residues" evidence="3">
    <location>
        <begin position="404"/>
        <end position="425"/>
    </location>
</feature>
<comment type="caution">
    <text evidence="5">The sequence shown here is derived from an EMBL/GenBank/DDBJ whole genome shotgun (WGS) entry which is preliminary data.</text>
</comment>
<feature type="region of interest" description="Disordered" evidence="3">
    <location>
        <begin position="647"/>
        <end position="672"/>
    </location>
</feature>
<dbReference type="InterPro" id="IPR003382">
    <property type="entry name" value="Flavoprotein"/>
</dbReference>
<dbReference type="InterPro" id="IPR003123">
    <property type="entry name" value="VPS9"/>
</dbReference>
<dbReference type="SUPFAM" id="SSF109993">
    <property type="entry name" value="VPS9 domain"/>
    <property type="match status" value="1"/>
</dbReference>
<dbReference type="GO" id="GO:0010181">
    <property type="term" value="F:FMN binding"/>
    <property type="evidence" value="ECO:0007669"/>
    <property type="project" value="TreeGrafter"/>
</dbReference>
<dbReference type="RefSeq" id="XP_029739710.1">
    <property type="nucleotide sequence ID" value="XM_029883904.1"/>
</dbReference>
<dbReference type="InterPro" id="IPR037191">
    <property type="entry name" value="VPS9_dom_sf"/>
</dbReference>
<feature type="region of interest" description="Disordered" evidence="3">
    <location>
        <begin position="1"/>
        <end position="206"/>
    </location>
</feature>
<dbReference type="GO" id="GO:0071513">
    <property type="term" value="C:phosphopantothenoylcysteine decarboxylase complex"/>
    <property type="evidence" value="ECO:0007669"/>
    <property type="project" value="TreeGrafter"/>
</dbReference>
<dbReference type="PROSITE" id="PS51205">
    <property type="entry name" value="VPS9"/>
    <property type="match status" value="1"/>
</dbReference>
<protein>
    <recommendedName>
        <fullName evidence="4">VPS9 domain-containing protein</fullName>
    </recommendedName>
</protein>
<dbReference type="InterPro" id="IPR036551">
    <property type="entry name" value="Flavin_trans-like"/>
</dbReference>
<dbReference type="Gene3D" id="3.40.50.1950">
    <property type="entry name" value="Flavin prenyltransferase-like"/>
    <property type="match status" value="1"/>
</dbReference>
<name>A0A4U7KT09_9BASI</name>
<feature type="domain" description="VPS9" evidence="4">
    <location>
        <begin position="710"/>
        <end position="897"/>
    </location>
</feature>